<feature type="non-terminal residue" evidence="2">
    <location>
        <position position="132"/>
    </location>
</feature>
<comment type="caution">
    <text evidence="2">The sequence shown here is derived from an EMBL/GenBank/DDBJ whole genome shotgun (WGS) entry which is preliminary data.</text>
</comment>
<evidence type="ECO:0000256" key="1">
    <source>
        <dbReference type="SAM" id="MobiDB-lite"/>
    </source>
</evidence>
<dbReference type="EMBL" id="SWJQ01004264">
    <property type="protein sequence ID" value="TRZ05443.1"/>
    <property type="molecule type" value="Genomic_DNA"/>
</dbReference>
<organism evidence="2 3">
    <name type="scientific">Zosterops borbonicus</name>
    <dbReference type="NCBI Taxonomy" id="364589"/>
    <lineage>
        <taxon>Eukaryota</taxon>
        <taxon>Metazoa</taxon>
        <taxon>Chordata</taxon>
        <taxon>Craniata</taxon>
        <taxon>Vertebrata</taxon>
        <taxon>Euteleostomi</taxon>
        <taxon>Archelosauria</taxon>
        <taxon>Archosauria</taxon>
        <taxon>Dinosauria</taxon>
        <taxon>Saurischia</taxon>
        <taxon>Theropoda</taxon>
        <taxon>Coelurosauria</taxon>
        <taxon>Aves</taxon>
        <taxon>Neognathae</taxon>
        <taxon>Neoaves</taxon>
        <taxon>Telluraves</taxon>
        <taxon>Australaves</taxon>
        <taxon>Passeriformes</taxon>
        <taxon>Sylvioidea</taxon>
        <taxon>Zosteropidae</taxon>
        <taxon>Zosterops</taxon>
    </lineage>
</organism>
<feature type="compositionally biased region" description="Polar residues" evidence="1">
    <location>
        <begin position="48"/>
        <end position="57"/>
    </location>
</feature>
<feature type="region of interest" description="Disordered" evidence="1">
    <location>
        <begin position="43"/>
        <end position="65"/>
    </location>
</feature>
<reference evidence="2" key="1">
    <citation type="submission" date="2019-04" db="EMBL/GenBank/DDBJ databases">
        <title>Genome assembly of Zosterops borbonicus 15179.</title>
        <authorList>
            <person name="Leroy T."/>
            <person name="Anselmetti Y."/>
            <person name="Tilak M.-K."/>
            <person name="Nabholz B."/>
        </authorList>
    </citation>
    <scope>NUCLEOTIDE SEQUENCE</scope>
    <source>
        <strain evidence="2">HGM_15179</strain>
        <tissue evidence="2">Muscle</tissue>
    </source>
</reference>
<keyword evidence="3" id="KW-1185">Reference proteome</keyword>
<protein>
    <submittedName>
        <fullName evidence="2">Uncharacterized protein</fullName>
    </submittedName>
</protein>
<dbReference type="AlphaFoldDB" id="A0A8K1D6T9"/>
<evidence type="ECO:0000313" key="2">
    <source>
        <dbReference type="EMBL" id="TRZ05443.1"/>
    </source>
</evidence>
<gene>
    <name evidence="2" type="ORF">HGM15179_021664</name>
</gene>
<dbReference type="Proteomes" id="UP000796761">
    <property type="component" value="Unassembled WGS sequence"/>
</dbReference>
<proteinExistence type="predicted"/>
<accession>A0A8K1D6T9</accession>
<dbReference type="OrthoDB" id="6108017at2759"/>
<name>A0A8K1D6T9_9PASS</name>
<sequence>SSESEVSLKRKSSRLLEAFQELASEVSLKRKSSRLLEAFQELAGSWGSPESPQSQSLRGALDRKSQELQRSLDRLGELQAAKEQLEERLGHLEQQLLAQSDPGGDPRGDPDTQGLLQDLQELHEQLEEFLVS</sequence>
<evidence type="ECO:0000313" key="3">
    <source>
        <dbReference type="Proteomes" id="UP000796761"/>
    </source>
</evidence>
<feature type="region of interest" description="Disordered" evidence="1">
    <location>
        <begin position="96"/>
        <end position="115"/>
    </location>
</feature>